<evidence type="ECO:0000256" key="1">
    <source>
        <dbReference type="SAM" id="SignalP"/>
    </source>
</evidence>
<reference evidence="2 3" key="1">
    <citation type="submission" date="2019-09" db="EMBL/GenBank/DDBJ databases">
        <title>Taxonomy of Antarctic Massilia spp.: description of Massilia rubra sp. nov., Massilia aquatica sp. nov., Massilia mucilaginosa sp. nov., Massilia frigida sp. nov. isolated from streams, lakes and regoliths.</title>
        <authorList>
            <person name="Holochova P."/>
            <person name="Sedlacek I."/>
            <person name="Kralova S."/>
            <person name="Maslanova I."/>
            <person name="Busse H.-J."/>
            <person name="Stankova E."/>
            <person name="Vrbovska V."/>
            <person name="Kovarovic V."/>
            <person name="Bartak M."/>
            <person name="Svec P."/>
            <person name="Pantucek R."/>
        </authorList>
    </citation>
    <scope>NUCLEOTIDE SEQUENCE [LARGE SCALE GENOMIC DNA]</scope>
    <source>
        <strain evidence="2 3">CCM 8693</strain>
    </source>
</reference>
<organism evidence="2 3">
    <name type="scientific">Massilia aquatica</name>
    <dbReference type="NCBI Taxonomy" id="2609000"/>
    <lineage>
        <taxon>Bacteria</taxon>
        <taxon>Pseudomonadati</taxon>
        <taxon>Pseudomonadota</taxon>
        <taxon>Betaproteobacteria</taxon>
        <taxon>Burkholderiales</taxon>
        <taxon>Oxalobacteraceae</taxon>
        <taxon>Telluria group</taxon>
        <taxon>Massilia</taxon>
    </lineage>
</organism>
<dbReference type="Pfam" id="PF05960">
    <property type="entry name" value="DUF885"/>
    <property type="match status" value="1"/>
</dbReference>
<feature type="chain" id="PRO_5045696323" evidence="1">
    <location>
        <begin position="23"/>
        <end position="590"/>
    </location>
</feature>
<dbReference type="Proteomes" id="UP000819052">
    <property type="component" value="Unassembled WGS sequence"/>
</dbReference>
<gene>
    <name evidence="2" type="ORF">F1609_10005</name>
</gene>
<dbReference type="EMBL" id="VVIW01000004">
    <property type="protein sequence ID" value="NHZ40487.1"/>
    <property type="molecule type" value="Genomic_DNA"/>
</dbReference>
<feature type="signal peptide" evidence="1">
    <location>
        <begin position="1"/>
        <end position="22"/>
    </location>
</feature>
<keyword evidence="1" id="KW-0732">Signal</keyword>
<keyword evidence="3" id="KW-1185">Reference proteome</keyword>
<dbReference type="InterPro" id="IPR010281">
    <property type="entry name" value="DUF885"/>
</dbReference>
<accession>A0ABX0M8F0</accession>
<dbReference type="PANTHER" id="PTHR33361:SF2">
    <property type="entry name" value="DUF885 DOMAIN-CONTAINING PROTEIN"/>
    <property type="match status" value="1"/>
</dbReference>
<name>A0ABX0M8F0_9BURK</name>
<protein>
    <submittedName>
        <fullName evidence="2">DUF885 domain-containing protein</fullName>
    </submittedName>
</protein>
<evidence type="ECO:0000313" key="3">
    <source>
        <dbReference type="Proteomes" id="UP000819052"/>
    </source>
</evidence>
<dbReference type="PANTHER" id="PTHR33361">
    <property type="entry name" value="GLR0591 PROTEIN"/>
    <property type="match status" value="1"/>
</dbReference>
<dbReference type="RefSeq" id="WP_167076296.1">
    <property type="nucleotide sequence ID" value="NZ_VVIW01000004.1"/>
</dbReference>
<evidence type="ECO:0000313" key="2">
    <source>
        <dbReference type="EMBL" id="NHZ40487.1"/>
    </source>
</evidence>
<sequence length="590" mass="66678">MRGSLLLAAALGAAGLATHAAAGGQEQAPAPLTPPLSHFAIAQQAMPAFIQRYQLDYASLDKLYTVANGTARARQMQDFFTQWRAALDALPFDSYGVEDRIDVVMMRNQIDFELRELAAQRQRFIEAEPLAPFARALIDMAEARRVMQAQDGAASAAVLQQALVGVRKAHQALLAGADINARKPMATRSVANRAAQVLATTARDLKAWYGYYEGYDPQLTWWVKRPYADLDKAMSEYAAVLNERLVGKASAKLLNVTGDPIGRDGLVSALQREMIPYTPEELMALAEKELAWGEAELRKASAEMGFGSDWHAAMEKVKTMYVAPGEQPAMVRRLAKEAIDYMAANKLVTVPEVARRSWRMDMLSPESQLISPFFLGGDTILVSYPTADMTHEQKMMSMRGNNPHFSRATVQHELIPGHHLQLFMAERYQPQRRLFDSPFYVEGWAVYWEMLLYERNFAVTPEDRIGMMFWRNHRAARILFSLGFHMGKVTPEQAVEMLIERVGHEPDNARAEVRRSFNGDYPPLYQAGYMVGALQLRELKRELVDGGKMTLLEYHDRILDGGMLPVELVRARLKNEKIARDFKPRWRFYK</sequence>
<comment type="caution">
    <text evidence="2">The sequence shown here is derived from an EMBL/GenBank/DDBJ whole genome shotgun (WGS) entry which is preliminary data.</text>
</comment>
<proteinExistence type="predicted"/>